<dbReference type="GO" id="GO:0005634">
    <property type="term" value="C:nucleus"/>
    <property type="evidence" value="ECO:0007669"/>
    <property type="project" value="TreeGrafter"/>
</dbReference>
<dbReference type="OrthoDB" id="1060854at2759"/>
<dbReference type="InterPro" id="IPR036915">
    <property type="entry name" value="Cyclin-like_sf"/>
</dbReference>
<feature type="compositionally biased region" description="Basic and acidic residues" evidence="1">
    <location>
        <begin position="234"/>
        <end position="249"/>
    </location>
</feature>
<name>A0A1C7NA63_9FUNG</name>
<sequence>MSHITKEANVYRLNIAEYPVASLVRIVADLLNSIIKTNDALINNTVNNTVTHFHSRAVPNITVNAYLTRILRFAPFSNEALLSLLIYFDRIAKLKKAKYAVNSLTVHRLLITSIVVASKFTSDVFYPNTRYAKVGGIPLGELNQLELEFLFLCNFDLHVKLEDMQAYGDQLLTHALTMQRCRLPPEIKITSSVTTITSPLLSPPTSITSSHFSSSSSLPPSPPLHYSNSRKRTREREEESETKATKRDVSVDVVTNAPTSLFYNKLCTYSHHRHLDTILSTYTHDC</sequence>
<dbReference type="GO" id="GO:0019901">
    <property type="term" value="F:protein kinase binding"/>
    <property type="evidence" value="ECO:0007669"/>
    <property type="project" value="InterPro"/>
</dbReference>
<proteinExistence type="predicted"/>
<dbReference type="CDD" id="cd20558">
    <property type="entry name" value="CYCLIN_ScPCL7-like"/>
    <property type="match status" value="1"/>
</dbReference>
<protein>
    <submittedName>
        <fullName evidence="2">PHO85 cyclin-7</fullName>
    </submittedName>
</protein>
<dbReference type="EMBL" id="LUGH01000352">
    <property type="protein sequence ID" value="OBZ85848.1"/>
    <property type="molecule type" value="Genomic_DNA"/>
</dbReference>
<dbReference type="GO" id="GO:0000307">
    <property type="term" value="C:cyclin-dependent protein kinase holoenzyme complex"/>
    <property type="evidence" value="ECO:0007669"/>
    <property type="project" value="TreeGrafter"/>
</dbReference>
<dbReference type="GO" id="GO:0016538">
    <property type="term" value="F:cyclin-dependent protein serine/threonine kinase regulator activity"/>
    <property type="evidence" value="ECO:0007669"/>
    <property type="project" value="TreeGrafter"/>
</dbReference>
<evidence type="ECO:0000313" key="2">
    <source>
        <dbReference type="EMBL" id="OBZ85848.1"/>
    </source>
</evidence>
<dbReference type="InParanoid" id="A0A1C7NA63"/>
<dbReference type="Gene3D" id="1.10.472.10">
    <property type="entry name" value="Cyclin-like"/>
    <property type="match status" value="1"/>
</dbReference>
<dbReference type="PANTHER" id="PTHR15615">
    <property type="match status" value="1"/>
</dbReference>
<dbReference type="STRING" id="101091.A0A1C7NA63"/>
<feature type="compositionally biased region" description="Low complexity" evidence="1">
    <location>
        <begin position="207"/>
        <end position="218"/>
    </location>
</feature>
<gene>
    <name evidence="2" type="primary">PCL7_0</name>
    <name evidence="2" type="ORF">A0J61_06104</name>
</gene>
<dbReference type="Pfam" id="PF08613">
    <property type="entry name" value="Cyclin"/>
    <property type="match status" value="1"/>
</dbReference>
<dbReference type="InterPro" id="IPR013922">
    <property type="entry name" value="Cyclin_PHO80-like"/>
</dbReference>
<dbReference type="SUPFAM" id="SSF47954">
    <property type="entry name" value="Cyclin-like"/>
    <property type="match status" value="1"/>
</dbReference>
<accession>A0A1C7NA63</accession>
<dbReference type="Proteomes" id="UP000093000">
    <property type="component" value="Unassembled WGS sequence"/>
</dbReference>
<evidence type="ECO:0000313" key="3">
    <source>
        <dbReference type="Proteomes" id="UP000093000"/>
    </source>
</evidence>
<dbReference type="AlphaFoldDB" id="A0A1C7NA63"/>
<comment type="caution">
    <text evidence="2">The sequence shown here is derived from an EMBL/GenBank/DDBJ whole genome shotgun (WGS) entry which is preliminary data.</text>
</comment>
<organism evidence="2 3">
    <name type="scientific">Choanephora cucurbitarum</name>
    <dbReference type="NCBI Taxonomy" id="101091"/>
    <lineage>
        <taxon>Eukaryota</taxon>
        <taxon>Fungi</taxon>
        <taxon>Fungi incertae sedis</taxon>
        <taxon>Mucoromycota</taxon>
        <taxon>Mucoromycotina</taxon>
        <taxon>Mucoromycetes</taxon>
        <taxon>Mucorales</taxon>
        <taxon>Mucorineae</taxon>
        <taxon>Choanephoraceae</taxon>
        <taxon>Choanephoroideae</taxon>
        <taxon>Choanephora</taxon>
    </lineage>
</organism>
<keyword evidence="3" id="KW-1185">Reference proteome</keyword>
<dbReference type="PANTHER" id="PTHR15615:SF94">
    <property type="entry name" value="PHO85 CYCLIN-6-RELATED"/>
    <property type="match status" value="1"/>
</dbReference>
<feature type="region of interest" description="Disordered" evidence="1">
    <location>
        <begin position="207"/>
        <end position="249"/>
    </location>
</feature>
<evidence type="ECO:0000256" key="1">
    <source>
        <dbReference type="SAM" id="MobiDB-lite"/>
    </source>
</evidence>
<reference evidence="2 3" key="1">
    <citation type="submission" date="2016-03" db="EMBL/GenBank/DDBJ databases">
        <title>Choanephora cucurbitarum.</title>
        <authorList>
            <person name="Min B."/>
            <person name="Park H."/>
            <person name="Park J.-H."/>
            <person name="Shin H.-D."/>
            <person name="Choi I.-G."/>
        </authorList>
    </citation>
    <scope>NUCLEOTIDE SEQUENCE [LARGE SCALE GENOMIC DNA]</scope>
    <source>
        <strain evidence="2 3">KUS-F28377</strain>
    </source>
</reference>